<name>A0A0F9RVY0_9ZZZZ</name>
<dbReference type="AlphaFoldDB" id="A0A0F9RVY0"/>
<accession>A0A0F9RVY0</accession>
<feature type="region of interest" description="Disordered" evidence="1">
    <location>
        <begin position="32"/>
        <end position="51"/>
    </location>
</feature>
<dbReference type="EMBL" id="LAZR01000940">
    <property type="protein sequence ID" value="KKN54152.1"/>
    <property type="molecule type" value="Genomic_DNA"/>
</dbReference>
<evidence type="ECO:0000313" key="2">
    <source>
        <dbReference type="EMBL" id="KKN54152.1"/>
    </source>
</evidence>
<evidence type="ECO:0000256" key="1">
    <source>
        <dbReference type="SAM" id="MobiDB-lite"/>
    </source>
</evidence>
<gene>
    <name evidence="2" type="ORF">LCGC14_0595010</name>
</gene>
<feature type="compositionally biased region" description="Low complexity" evidence="1">
    <location>
        <begin position="40"/>
        <end position="51"/>
    </location>
</feature>
<protein>
    <submittedName>
        <fullName evidence="2">Uncharacterized protein</fullName>
    </submittedName>
</protein>
<organism evidence="2">
    <name type="scientific">marine sediment metagenome</name>
    <dbReference type="NCBI Taxonomy" id="412755"/>
    <lineage>
        <taxon>unclassified sequences</taxon>
        <taxon>metagenomes</taxon>
        <taxon>ecological metagenomes</taxon>
    </lineage>
</organism>
<feature type="region of interest" description="Disordered" evidence="1">
    <location>
        <begin position="1"/>
        <end position="23"/>
    </location>
</feature>
<proteinExistence type="predicted"/>
<sequence>MKPLRSDARGFNPPRPPRASWAPVQGRCFKTAKQTPAQTPANPRARGLRPPRAGVLKAGFETGKLISALRRRAGVAGG</sequence>
<reference evidence="2" key="1">
    <citation type="journal article" date="2015" name="Nature">
        <title>Complex archaea that bridge the gap between prokaryotes and eukaryotes.</title>
        <authorList>
            <person name="Spang A."/>
            <person name="Saw J.H."/>
            <person name="Jorgensen S.L."/>
            <person name="Zaremba-Niedzwiedzka K."/>
            <person name="Martijn J."/>
            <person name="Lind A.E."/>
            <person name="van Eijk R."/>
            <person name="Schleper C."/>
            <person name="Guy L."/>
            <person name="Ettema T.J."/>
        </authorList>
    </citation>
    <scope>NUCLEOTIDE SEQUENCE</scope>
</reference>
<comment type="caution">
    <text evidence="2">The sequence shown here is derived from an EMBL/GenBank/DDBJ whole genome shotgun (WGS) entry which is preliminary data.</text>
</comment>